<accession>A0A8J3MQ43</accession>
<dbReference type="InterPro" id="IPR012337">
    <property type="entry name" value="RNaseH-like_sf"/>
</dbReference>
<dbReference type="SUPFAM" id="SSF53098">
    <property type="entry name" value="Ribonuclease H-like"/>
    <property type="match status" value="1"/>
</dbReference>
<dbReference type="RefSeq" id="WP_220191806.1">
    <property type="nucleotide sequence ID" value="NZ_BNJF01000001.1"/>
</dbReference>
<protein>
    <recommendedName>
        <fullName evidence="1">Transposase Tn5 dimerisation domain-containing protein</fullName>
    </recommendedName>
</protein>
<dbReference type="InterPro" id="IPR003201">
    <property type="entry name" value="Transposase_Tn5"/>
</dbReference>
<dbReference type="Proteomes" id="UP000612362">
    <property type="component" value="Unassembled WGS sequence"/>
</dbReference>
<dbReference type="AlphaFoldDB" id="A0A8J3MQ43"/>
<sequence length="110" mass="12057">MQSADRLTRLLGLFSPVAVRLLQQRALSQQTPDLPASQVLEAEVVAIIAVRTARLPSMLTVKAFWTEVARMGGFLARSGDGSPGWKTVWKGWLQLQTLLEGVHLASHLPL</sequence>
<dbReference type="Gene3D" id="1.10.740.10">
    <property type="entry name" value="Transferase Inhibitor Protein From Tn5, Chain"/>
    <property type="match status" value="1"/>
</dbReference>
<evidence type="ECO:0000259" key="1">
    <source>
        <dbReference type="Pfam" id="PF02281"/>
    </source>
</evidence>
<evidence type="ECO:0000313" key="3">
    <source>
        <dbReference type="Proteomes" id="UP000612362"/>
    </source>
</evidence>
<reference evidence="2" key="1">
    <citation type="submission" date="2020-10" db="EMBL/GenBank/DDBJ databases">
        <title>Taxonomic study of unclassified bacteria belonging to the class Ktedonobacteria.</title>
        <authorList>
            <person name="Yabe S."/>
            <person name="Wang C.M."/>
            <person name="Zheng Y."/>
            <person name="Sakai Y."/>
            <person name="Cavaletti L."/>
            <person name="Monciardini P."/>
            <person name="Donadio S."/>
        </authorList>
    </citation>
    <scope>NUCLEOTIDE SEQUENCE</scope>
    <source>
        <strain evidence="2">SOSP1-1</strain>
    </source>
</reference>
<feature type="domain" description="Transposase Tn5 dimerisation" evidence="1">
    <location>
        <begin position="18"/>
        <end position="105"/>
    </location>
</feature>
<name>A0A8J3MQ43_9CHLR</name>
<gene>
    <name evidence="2" type="ORF">KSX_04010</name>
</gene>
<keyword evidence="3" id="KW-1185">Reference proteome</keyword>
<dbReference type="Pfam" id="PF02281">
    <property type="entry name" value="Dimer_Tnp_Tn5"/>
    <property type="match status" value="1"/>
</dbReference>
<dbReference type="InterPro" id="IPR014737">
    <property type="entry name" value="Transposase_Tn5-like_C"/>
</dbReference>
<dbReference type="EMBL" id="BNJF01000001">
    <property type="protein sequence ID" value="GHO42238.1"/>
    <property type="molecule type" value="Genomic_DNA"/>
</dbReference>
<proteinExistence type="predicted"/>
<evidence type="ECO:0000313" key="2">
    <source>
        <dbReference type="EMBL" id="GHO42238.1"/>
    </source>
</evidence>
<organism evidence="2 3">
    <name type="scientific">Ktedonospora formicarum</name>
    <dbReference type="NCBI Taxonomy" id="2778364"/>
    <lineage>
        <taxon>Bacteria</taxon>
        <taxon>Bacillati</taxon>
        <taxon>Chloroflexota</taxon>
        <taxon>Ktedonobacteria</taxon>
        <taxon>Ktedonobacterales</taxon>
        <taxon>Ktedonobacteraceae</taxon>
        <taxon>Ktedonospora</taxon>
    </lineage>
</organism>
<comment type="caution">
    <text evidence="2">The sequence shown here is derived from an EMBL/GenBank/DDBJ whole genome shotgun (WGS) entry which is preliminary data.</text>
</comment>